<gene>
    <name evidence="3" type="ORF">LJ757_17815</name>
</gene>
<dbReference type="EMBL" id="JAJFZV010000020">
    <property type="protein sequence ID" value="MCC3299654.1"/>
    <property type="molecule type" value="Genomic_DNA"/>
</dbReference>
<comment type="caution">
    <text evidence="3">The sequence shown here is derived from an EMBL/GenBank/DDBJ whole genome shotgun (WGS) entry which is preliminary data.</text>
</comment>
<evidence type="ECO:0000313" key="4">
    <source>
        <dbReference type="Proteomes" id="UP001139158"/>
    </source>
</evidence>
<dbReference type="Proteomes" id="UP001139158">
    <property type="component" value="Unassembled WGS sequence"/>
</dbReference>
<feature type="chain" id="PRO_5040917045" description="Lipoprotein" evidence="2">
    <location>
        <begin position="22"/>
        <end position="202"/>
    </location>
</feature>
<reference evidence="3" key="1">
    <citation type="submission" date="2021-10" db="EMBL/GenBank/DDBJ databases">
        <title>Novel species in genus Arthrobacter.</title>
        <authorList>
            <person name="Liu Y."/>
        </authorList>
    </citation>
    <scope>NUCLEOTIDE SEQUENCE</scope>
    <source>
        <strain evidence="3">Zg-Y453</strain>
    </source>
</reference>
<evidence type="ECO:0000256" key="1">
    <source>
        <dbReference type="SAM" id="MobiDB-lite"/>
    </source>
</evidence>
<name>A0A9X1SGS3_9MICC</name>
<accession>A0A9X1SGS3</accession>
<feature type="signal peptide" evidence="2">
    <location>
        <begin position="1"/>
        <end position="21"/>
    </location>
</feature>
<evidence type="ECO:0000313" key="3">
    <source>
        <dbReference type="EMBL" id="MCC3299654.1"/>
    </source>
</evidence>
<protein>
    <recommendedName>
        <fullName evidence="5">Lipoprotein</fullName>
    </recommendedName>
</protein>
<proteinExistence type="predicted"/>
<dbReference type="AlphaFoldDB" id="A0A9X1SGS3"/>
<feature type="region of interest" description="Disordered" evidence="1">
    <location>
        <begin position="161"/>
        <end position="184"/>
    </location>
</feature>
<organism evidence="3 4">
    <name type="scientific">Arthrobacter caoxuetaonis</name>
    <dbReference type="NCBI Taxonomy" id="2886935"/>
    <lineage>
        <taxon>Bacteria</taxon>
        <taxon>Bacillati</taxon>
        <taxon>Actinomycetota</taxon>
        <taxon>Actinomycetes</taxon>
        <taxon>Micrococcales</taxon>
        <taxon>Micrococcaceae</taxon>
        <taxon>Arthrobacter</taxon>
    </lineage>
</organism>
<evidence type="ECO:0008006" key="5">
    <source>
        <dbReference type="Google" id="ProtNLM"/>
    </source>
</evidence>
<keyword evidence="4" id="KW-1185">Reference proteome</keyword>
<evidence type="ECO:0000256" key="2">
    <source>
        <dbReference type="SAM" id="SignalP"/>
    </source>
</evidence>
<keyword evidence="2" id="KW-0732">Signal</keyword>
<dbReference type="PROSITE" id="PS51257">
    <property type="entry name" value="PROKAR_LIPOPROTEIN"/>
    <property type="match status" value="1"/>
</dbReference>
<sequence length="202" mass="21795">MNKKTKAVLAFAGAAVIAATASGCTASQTASYEVNAKANSRSPYLPKNDVEFENYNEAQKLFDDPNSIIWCTSTLPNDSSPIFTVPIRGKLTSSSTSYFRGTDSNGYEERSVDGMYHGSPPAYRFGFTPMGDYVSFEGMEVYCSSKMDSFQRQETYISVDPGSDAVSDAQKKAEEALKAGNPDEAMRLLSEATSGMGLEGAK</sequence>
<dbReference type="RefSeq" id="WP_227897640.1">
    <property type="nucleotide sequence ID" value="NZ_CP099467.1"/>
</dbReference>